<evidence type="ECO:0000313" key="2">
    <source>
        <dbReference type="EMBL" id="MFC5142943.1"/>
    </source>
</evidence>
<dbReference type="EMBL" id="JBHSKG010000030">
    <property type="protein sequence ID" value="MFC5142943.1"/>
    <property type="molecule type" value="Genomic_DNA"/>
</dbReference>
<accession>A0ABV9ZND8</accession>
<keyword evidence="1" id="KW-0812">Transmembrane</keyword>
<keyword evidence="1" id="KW-0472">Membrane</keyword>
<gene>
    <name evidence="2" type="ORF">ACFPK1_32300</name>
</gene>
<evidence type="ECO:0000256" key="1">
    <source>
        <dbReference type="SAM" id="Phobius"/>
    </source>
</evidence>
<organism evidence="2 3">
    <name type="scientific">Actinomycetospora rhizophila</name>
    <dbReference type="NCBI Taxonomy" id="1416876"/>
    <lineage>
        <taxon>Bacteria</taxon>
        <taxon>Bacillati</taxon>
        <taxon>Actinomycetota</taxon>
        <taxon>Actinomycetes</taxon>
        <taxon>Pseudonocardiales</taxon>
        <taxon>Pseudonocardiaceae</taxon>
        <taxon>Actinomycetospora</taxon>
    </lineage>
</organism>
<feature type="transmembrane region" description="Helical" evidence="1">
    <location>
        <begin position="98"/>
        <end position="117"/>
    </location>
</feature>
<keyword evidence="3" id="KW-1185">Reference proteome</keyword>
<feature type="transmembrane region" description="Helical" evidence="1">
    <location>
        <begin position="129"/>
        <end position="150"/>
    </location>
</feature>
<proteinExistence type="predicted"/>
<dbReference type="Proteomes" id="UP001596175">
    <property type="component" value="Unassembled WGS sequence"/>
</dbReference>
<name>A0ABV9ZND8_9PSEU</name>
<feature type="transmembrane region" description="Helical" evidence="1">
    <location>
        <begin position="12"/>
        <end position="32"/>
    </location>
</feature>
<feature type="transmembrane region" description="Helical" evidence="1">
    <location>
        <begin position="64"/>
        <end position="86"/>
    </location>
</feature>
<protein>
    <submittedName>
        <fullName evidence="2">Uncharacterized protein</fullName>
    </submittedName>
</protein>
<sequence length="151" mass="15638">MSQPTEKPQAGKAAAWTIAFLVLTPVILVQIPSELGQVLLFFVAALAFGYALGLMLSGRSRAQFITIGAAIGVLTWLALVLFSLLFYPTAAAYPAATWFVRFGLGGALFLIAGMVVGDAVRQGRISSDAATFASITTILGAIASIVSAIAS</sequence>
<feature type="transmembrane region" description="Helical" evidence="1">
    <location>
        <begin position="38"/>
        <end position="57"/>
    </location>
</feature>
<comment type="caution">
    <text evidence="2">The sequence shown here is derived from an EMBL/GenBank/DDBJ whole genome shotgun (WGS) entry which is preliminary data.</text>
</comment>
<reference evidence="3" key="1">
    <citation type="journal article" date="2019" name="Int. J. Syst. Evol. Microbiol.">
        <title>The Global Catalogue of Microorganisms (GCM) 10K type strain sequencing project: providing services to taxonomists for standard genome sequencing and annotation.</title>
        <authorList>
            <consortium name="The Broad Institute Genomics Platform"/>
            <consortium name="The Broad Institute Genome Sequencing Center for Infectious Disease"/>
            <person name="Wu L."/>
            <person name="Ma J."/>
        </authorList>
    </citation>
    <scope>NUCLEOTIDE SEQUENCE [LARGE SCALE GENOMIC DNA]</scope>
    <source>
        <strain evidence="3">XZYJ18</strain>
    </source>
</reference>
<dbReference type="RefSeq" id="WP_378025027.1">
    <property type="nucleotide sequence ID" value="NZ_JBHSKG010000030.1"/>
</dbReference>
<evidence type="ECO:0000313" key="3">
    <source>
        <dbReference type="Proteomes" id="UP001596175"/>
    </source>
</evidence>
<keyword evidence="1" id="KW-1133">Transmembrane helix</keyword>